<name>A0A183C5C1_GLOPA</name>
<sequence>MKMMSDKMIDSKLHLDSQDQEIREDFQKNVEENCQKFENEEAKIIFLNNVHYELAINVECNQRNEIYERAYNLLLIYVDDYWIDLKYNADIINLAKKLKC</sequence>
<keyword evidence="1" id="KW-1185">Reference proteome</keyword>
<protein>
    <submittedName>
        <fullName evidence="2">Uncharacterized protein</fullName>
    </submittedName>
</protein>
<evidence type="ECO:0000313" key="1">
    <source>
        <dbReference type="Proteomes" id="UP000050741"/>
    </source>
</evidence>
<evidence type="ECO:0000313" key="2">
    <source>
        <dbReference type="WBParaSite" id="GPLIN_000806600"/>
    </source>
</evidence>
<proteinExistence type="predicted"/>
<accession>A0A183C5C1</accession>
<dbReference type="AlphaFoldDB" id="A0A183C5C1"/>
<organism evidence="1 2">
    <name type="scientific">Globodera pallida</name>
    <name type="common">Potato cyst nematode worm</name>
    <name type="synonym">Heterodera pallida</name>
    <dbReference type="NCBI Taxonomy" id="36090"/>
    <lineage>
        <taxon>Eukaryota</taxon>
        <taxon>Metazoa</taxon>
        <taxon>Ecdysozoa</taxon>
        <taxon>Nematoda</taxon>
        <taxon>Chromadorea</taxon>
        <taxon>Rhabditida</taxon>
        <taxon>Tylenchina</taxon>
        <taxon>Tylenchomorpha</taxon>
        <taxon>Tylenchoidea</taxon>
        <taxon>Heteroderidae</taxon>
        <taxon>Heteroderinae</taxon>
        <taxon>Globodera</taxon>
    </lineage>
</organism>
<reference evidence="1" key="1">
    <citation type="submission" date="2013-12" db="EMBL/GenBank/DDBJ databases">
        <authorList>
            <person name="Aslett M."/>
        </authorList>
    </citation>
    <scope>NUCLEOTIDE SEQUENCE [LARGE SCALE GENOMIC DNA]</scope>
    <source>
        <strain evidence="1">Lindley</strain>
    </source>
</reference>
<dbReference type="WBParaSite" id="GPLIN_000806600">
    <property type="protein sequence ID" value="GPLIN_000806600"/>
    <property type="gene ID" value="GPLIN_000806600"/>
</dbReference>
<reference evidence="2" key="3">
    <citation type="submission" date="2016-06" db="UniProtKB">
        <authorList>
            <consortium name="WormBaseParasite"/>
        </authorList>
    </citation>
    <scope>IDENTIFICATION</scope>
</reference>
<dbReference type="Proteomes" id="UP000050741">
    <property type="component" value="Unassembled WGS sequence"/>
</dbReference>
<reference evidence="1" key="2">
    <citation type="submission" date="2014-05" db="EMBL/GenBank/DDBJ databases">
        <title>The genome and life-stage specific transcriptomes of Globodera pallida elucidate key aspects of plant parasitism by a cyst nematode.</title>
        <authorList>
            <person name="Cotton J.A."/>
            <person name="Lilley C.J."/>
            <person name="Jones L.M."/>
            <person name="Kikuchi T."/>
            <person name="Reid A.J."/>
            <person name="Thorpe P."/>
            <person name="Tsai I.J."/>
            <person name="Beasley H."/>
            <person name="Blok V."/>
            <person name="Cock P.J.A."/>
            <person name="Van den Akker S.E."/>
            <person name="Holroyd N."/>
            <person name="Hunt M."/>
            <person name="Mantelin S."/>
            <person name="Naghra H."/>
            <person name="Pain A."/>
            <person name="Palomares-Rius J.E."/>
            <person name="Zarowiecki M."/>
            <person name="Berriman M."/>
            <person name="Jones J.T."/>
            <person name="Urwin P.E."/>
        </authorList>
    </citation>
    <scope>NUCLEOTIDE SEQUENCE [LARGE SCALE GENOMIC DNA]</scope>
    <source>
        <strain evidence="1">Lindley</strain>
    </source>
</reference>